<reference evidence="9 10" key="1">
    <citation type="submission" date="2024-01" db="EMBL/GenBank/DDBJ databases">
        <title>Uliginosibacterium soil sp. nov.</title>
        <authorList>
            <person name="Lv Y."/>
        </authorList>
    </citation>
    <scope>NUCLEOTIDE SEQUENCE [LARGE SCALE GENOMIC DNA]</scope>
    <source>
        <strain evidence="9 10">H3</strain>
    </source>
</reference>
<dbReference type="InterPro" id="IPR051156">
    <property type="entry name" value="Mito/Outer_Membr_Metalloprot"/>
</dbReference>
<evidence type="ECO:0000256" key="7">
    <source>
        <dbReference type="SAM" id="SignalP"/>
    </source>
</evidence>
<keyword evidence="7" id="KW-0732">Signal</keyword>
<evidence type="ECO:0000256" key="1">
    <source>
        <dbReference type="ARBA" id="ARBA00001947"/>
    </source>
</evidence>
<keyword evidence="4 9" id="KW-0378">Hydrolase</keyword>
<gene>
    <name evidence="9" type="ORF">VVD49_11315</name>
</gene>
<comment type="cofactor">
    <cofactor evidence="1">
        <name>Zn(2+)</name>
        <dbReference type="ChEBI" id="CHEBI:29105"/>
    </cofactor>
</comment>
<comment type="caution">
    <text evidence="9">The sequence shown here is derived from an EMBL/GenBank/DDBJ whole genome shotgun (WGS) entry which is preliminary data.</text>
</comment>
<feature type="domain" description="Peptidase M48" evidence="8">
    <location>
        <begin position="71"/>
        <end position="259"/>
    </location>
</feature>
<evidence type="ECO:0000313" key="9">
    <source>
        <dbReference type="EMBL" id="MEC5386315.1"/>
    </source>
</evidence>
<sequence>MSAQSFSRRALALALIGSLILQPVLAQLPDLGDPARAGLSAAKEKQIGQIAMRDIRLHEPSYIDDPEVEYYMNSLGRRLAAAGGAIPEDFNFFVLRDPTLNAFAMPGGYIAVHSGLVLAAQTESELAGVVGHEIGHVEQHHIARSVDQSGTATATVLASLLLAILAGSRGGSSGGALAEAALVGGQAAAMQRQLTFSQSFEREADRVGLQTMQATGFDPQGMVSFFERLGKASGPERADTAFLRTHPLSRERMADMQGRVKEGPPRVVADSNDFVLFRAKLDAEAGLPRDALNRVKSRTAMRRQDQAARWYAIAHAALRDRNTVEASKALAQLRDMQFESPFVEMLAARVASAQGKHAEAARICREGWQRYPAARYLLLAEADELLEDGKPQQVAVMARDALVDEPGNERLYLLQAKAFAAQGKTADQQLAQAELFALRDNLPAAIQQLQLAQRSGEGDHITQAAIDSRLRELRARLKDQKSNKLE</sequence>
<evidence type="ECO:0000256" key="2">
    <source>
        <dbReference type="ARBA" id="ARBA00022670"/>
    </source>
</evidence>
<dbReference type="GO" id="GO:0008237">
    <property type="term" value="F:metallopeptidase activity"/>
    <property type="evidence" value="ECO:0007669"/>
    <property type="project" value="UniProtKB-KW"/>
</dbReference>
<keyword evidence="3" id="KW-0479">Metal-binding</keyword>
<keyword evidence="2" id="KW-0645">Protease</keyword>
<dbReference type="EMBL" id="JAYXHS010000002">
    <property type="protein sequence ID" value="MEC5386315.1"/>
    <property type="molecule type" value="Genomic_DNA"/>
</dbReference>
<dbReference type="Pfam" id="PF01435">
    <property type="entry name" value="Peptidase_M48"/>
    <property type="match status" value="1"/>
</dbReference>
<evidence type="ECO:0000256" key="3">
    <source>
        <dbReference type="ARBA" id="ARBA00022723"/>
    </source>
</evidence>
<dbReference type="SUPFAM" id="SSF48452">
    <property type="entry name" value="TPR-like"/>
    <property type="match status" value="1"/>
</dbReference>
<evidence type="ECO:0000256" key="4">
    <source>
        <dbReference type="ARBA" id="ARBA00022801"/>
    </source>
</evidence>
<dbReference type="InterPro" id="IPR001915">
    <property type="entry name" value="Peptidase_M48"/>
</dbReference>
<dbReference type="PANTHER" id="PTHR22726">
    <property type="entry name" value="METALLOENDOPEPTIDASE OMA1"/>
    <property type="match status" value="1"/>
</dbReference>
<keyword evidence="10" id="KW-1185">Reference proteome</keyword>
<keyword evidence="5" id="KW-0862">Zinc</keyword>
<organism evidence="9 10">
    <name type="scientific">Uliginosibacterium silvisoli</name>
    <dbReference type="NCBI Taxonomy" id="3114758"/>
    <lineage>
        <taxon>Bacteria</taxon>
        <taxon>Pseudomonadati</taxon>
        <taxon>Pseudomonadota</taxon>
        <taxon>Betaproteobacteria</taxon>
        <taxon>Rhodocyclales</taxon>
        <taxon>Zoogloeaceae</taxon>
        <taxon>Uliginosibacterium</taxon>
    </lineage>
</organism>
<dbReference type="EC" id="3.4.24.-" evidence="9"/>
<dbReference type="Proteomes" id="UP001331561">
    <property type="component" value="Unassembled WGS sequence"/>
</dbReference>
<evidence type="ECO:0000256" key="6">
    <source>
        <dbReference type="ARBA" id="ARBA00023049"/>
    </source>
</evidence>
<dbReference type="CDD" id="cd07333">
    <property type="entry name" value="M48C_bepA_like"/>
    <property type="match status" value="1"/>
</dbReference>
<dbReference type="Gene3D" id="3.30.2010.10">
    <property type="entry name" value="Metalloproteases ('zincins'), catalytic domain"/>
    <property type="match status" value="1"/>
</dbReference>
<evidence type="ECO:0000259" key="8">
    <source>
        <dbReference type="Pfam" id="PF01435"/>
    </source>
</evidence>
<keyword evidence="6 9" id="KW-0482">Metalloprotease</keyword>
<feature type="signal peptide" evidence="7">
    <location>
        <begin position="1"/>
        <end position="26"/>
    </location>
</feature>
<dbReference type="RefSeq" id="WP_327599286.1">
    <property type="nucleotide sequence ID" value="NZ_JAYXHS010000002.1"/>
</dbReference>
<evidence type="ECO:0000256" key="5">
    <source>
        <dbReference type="ARBA" id="ARBA00022833"/>
    </source>
</evidence>
<feature type="chain" id="PRO_5047377160" evidence="7">
    <location>
        <begin position="27"/>
        <end position="486"/>
    </location>
</feature>
<protein>
    <submittedName>
        <fullName evidence="9">M48 family metalloprotease</fullName>
        <ecNumber evidence="9">3.4.24.-</ecNumber>
    </submittedName>
</protein>
<accession>A0ABU6K4Z6</accession>
<dbReference type="PANTHER" id="PTHR22726:SF1">
    <property type="entry name" value="METALLOENDOPEPTIDASE OMA1, MITOCHONDRIAL"/>
    <property type="match status" value="1"/>
</dbReference>
<dbReference type="InterPro" id="IPR011990">
    <property type="entry name" value="TPR-like_helical_dom_sf"/>
</dbReference>
<name>A0ABU6K4Z6_9RHOO</name>
<proteinExistence type="predicted"/>
<evidence type="ECO:0000313" key="10">
    <source>
        <dbReference type="Proteomes" id="UP001331561"/>
    </source>
</evidence>